<feature type="transmembrane region" description="Helical" evidence="7">
    <location>
        <begin position="12"/>
        <end position="34"/>
    </location>
</feature>
<comment type="caution">
    <text evidence="8">The sequence shown here is derived from an EMBL/GenBank/DDBJ whole genome shotgun (WGS) entry which is preliminary data.</text>
</comment>
<dbReference type="InterPro" id="IPR036259">
    <property type="entry name" value="MFS_trans_sf"/>
</dbReference>
<feature type="transmembrane region" description="Helical" evidence="7">
    <location>
        <begin position="46"/>
        <end position="70"/>
    </location>
</feature>
<feature type="transmembrane region" description="Helical" evidence="7">
    <location>
        <begin position="298"/>
        <end position="317"/>
    </location>
</feature>
<gene>
    <name evidence="8" type="ORF">GCM10023205_03410</name>
</gene>
<name>A0ABP9GKV2_9ACTN</name>
<protein>
    <submittedName>
        <fullName evidence="8">MFS transporter</fullName>
    </submittedName>
</protein>
<dbReference type="SUPFAM" id="SSF103473">
    <property type="entry name" value="MFS general substrate transporter"/>
    <property type="match status" value="1"/>
</dbReference>
<sequence length="435" mass="43955">MRTYRELFRTPEFTPLLVASGAHGVAMVVADLGLATLVYDATGSPLLSALSMFGASIMQVLGATLLLSAADRVPPRAATTGLALLFGAASALQALPGMPVWAMFAILLAVGPVAALGGGVRYGLLNEILPPDGFLLGRSVLNMANGAAQIGGFAVGGMLVVALSPRGALLTGAGLDAVAAAAAWFGLSARPPRAAGRPSARETWRVNRVLWASVPRRYVFLALWVPNGLVVGAEALYVPYAPDHAGILFACAAAGMLVGDTLCGRFVVPRLRERLGPGLRLLLAAPYLVFVFRPPLPLAAVLVVLASVGYAASLLLTERLMALTPSGMSGQALGLHSSGMLAMQGVGAAIAGGIAQVTSPAAAMTIVAAASVGVTLALAPGLRGTVPASAAEIPFADAASADSERKTPDSVAEPGIVSGNGGSLPETDVTSERLG</sequence>
<feature type="transmembrane region" description="Helical" evidence="7">
    <location>
        <begin position="218"/>
        <end position="240"/>
    </location>
</feature>
<dbReference type="EMBL" id="BAABHS010000001">
    <property type="protein sequence ID" value="GAA4946865.1"/>
    <property type="molecule type" value="Genomic_DNA"/>
</dbReference>
<keyword evidence="3 7" id="KW-0812">Transmembrane</keyword>
<feature type="transmembrane region" description="Helical" evidence="7">
    <location>
        <begin position="140"/>
        <end position="162"/>
    </location>
</feature>
<feature type="transmembrane region" description="Helical" evidence="7">
    <location>
        <begin position="101"/>
        <end position="120"/>
    </location>
</feature>
<comment type="subcellular location">
    <subcellularLocation>
        <location evidence="1">Cell membrane</location>
        <topology evidence="1">Multi-pass membrane protein</topology>
    </subcellularLocation>
</comment>
<reference evidence="9" key="1">
    <citation type="journal article" date="2019" name="Int. J. Syst. Evol. Microbiol.">
        <title>The Global Catalogue of Microorganisms (GCM) 10K type strain sequencing project: providing services to taxonomists for standard genome sequencing and annotation.</title>
        <authorList>
            <consortium name="The Broad Institute Genomics Platform"/>
            <consortium name="The Broad Institute Genome Sequencing Center for Infectious Disease"/>
            <person name="Wu L."/>
            <person name="Ma J."/>
        </authorList>
    </citation>
    <scope>NUCLEOTIDE SEQUENCE [LARGE SCALE GENOMIC DNA]</scope>
    <source>
        <strain evidence="9">JCM 17986</strain>
    </source>
</reference>
<evidence type="ECO:0000256" key="2">
    <source>
        <dbReference type="ARBA" id="ARBA00022475"/>
    </source>
</evidence>
<evidence type="ECO:0000313" key="8">
    <source>
        <dbReference type="EMBL" id="GAA4946865.1"/>
    </source>
</evidence>
<keyword evidence="2" id="KW-1003">Cell membrane</keyword>
<feature type="transmembrane region" description="Helical" evidence="7">
    <location>
        <begin position="246"/>
        <end position="268"/>
    </location>
</feature>
<evidence type="ECO:0000313" key="9">
    <source>
        <dbReference type="Proteomes" id="UP001500466"/>
    </source>
</evidence>
<feature type="transmembrane region" description="Helical" evidence="7">
    <location>
        <begin position="168"/>
        <end position="187"/>
    </location>
</feature>
<evidence type="ECO:0000256" key="6">
    <source>
        <dbReference type="SAM" id="MobiDB-lite"/>
    </source>
</evidence>
<dbReference type="PANTHER" id="PTHR23513:SF11">
    <property type="entry name" value="STAPHYLOFERRIN A TRANSPORTER"/>
    <property type="match status" value="1"/>
</dbReference>
<dbReference type="PANTHER" id="PTHR23513">
    <property type="entry name" value="INTEGRAL MEMBRANE EFFLUX PROTEIN-RELATED"/>
    <property type="match status" value="1"/>
</dbReference>
<dbReference type="Proteomes" id="UP001500466">
    <property type="component" value="Unassembled WGS sequence"/>
</dbReference>
<feature type="region of interest" description="Disordered" evidence="6">
    <location>
        <begin position="398"/>
        <end position="435"/>
    </location>
</feature>
<dbReference type="CDD" id="cd06173">
    <property type="entry name" value="MFS_MefA_like"/>
    <property type="match status" value="1"/>
</dbReference>
<feature type="transmembrane region" description="Helical" evidence="7">
    <location>
        <begin position="77"/>
        <end position="95"/>
    </location>
</feature>
<evidence type="ECO:0000256" key="3">
    <source>
        <dbReference type="ARBA" id="ARBA00022692"/>
    </source>
</evidence>
<evidence type="ECO:0000256" key="4">
    <source>
        <dbReference type="ARBA" id="ARBA00022989"/>
    </source>
</evidence>
<proteinExistence type="predicted"/>
<keyword evidence="4 7" id="KW-1133">Transmembrane helix</keyword>
<accession>A0ABP9GKV2</accession>
<keyword evidence="9" id="KW-1185">Reference proteome</keyword>
<evidence type="ECO:0000256" key="5">
    <source>
        <dbReference type="ARBA" id="ARBA00023136"/>
    </source>
</evidence>
<keyword evidence="5 7" id="KW-0472">Membrane</keyword>
<dbReference type="RefSeq" id="WP_345673394.1">
    <property type="nucleotide sequence ID" value="NZ_BAABHS010000001.1"/>
</dbReference>
<evidence type="ECO:0000256" key="1">
    <source>
        <dbReference type="ARBA" id="ARBA00004651"/>
    </source>
</evidence>
<dbReference type="Gene3D" id="1.20.1250.20">
    <property type="entry name" value="MFS general substrate transporter like domains"/>
    <property type="match status" value="1"/>
</dbReference>
<organism evidence="8 9">
    <name type="scientific">Yinghuangia aomiensis</name>
    <dbReference type="NCBI Taxonomy" id="676205"/>
    <lineage>
        <taxon>Bacteria</taxon>
        <taxon>Bacillati</taxon>
        <taxon>Actinomycetota</taxon>
        <taxon>Actinomycetes</taxon>
        <taxon>Kitasatosporales</taxon>
        <taxon>Streptomycetaceae</taxon>
        <taxon>Yinghuangia</taxon>
    </lineage>
</organism>
<evidence type="ECO:0000256" key="7">
    <source>
        <dbReference type="SAM" id="Phobius"/>
    </source>
</evidence>